<reference evidence="1 2" key="1">
    <citation type="submission" date="2018-11" db="EMBL/GenBank/DDBJ databases">
        <title>Whole genome sequence of Streptomyces chrestomyceticus NBRC 13444(T).</title>
        <authorList>
            <person name="Komaki H."/>
            <person name="Tamura T."/>
        </authorList>
    </citation>
    <scope>NUCLEOTIDE SEQUENCE [LARGE SCALE GENOMIC DNA]</scope>
    <source>
        <strain evidence="1 2">NBRC 13444</strain>
    </source>
</reference>
<evidence type="ECO:0008006" key="3">
    <source>
        <dbReference type="Google" id="ProtNLM"/>
    </source>
</evidence>
<organism evidence="1 2">
    <name type="scientific">Streptomyces chrestomyceticus JCM 4735</name>
    <dbReference type="NCBI Taxonomy" id="1306181"/>
    <lineage>
        <taxon>Bacteria</taxon>
        <taxon>Bacillati</taxon>
        <taxon>Actinomycetota</taxon>
        <taxon>Actinomycetes</taxon>
        <taxon>Kitasatosporales</taxon>
        <taxon>Streptomycetaceae</taxon>
        <taxon>Streptomyces</taxon>
    </lineage>
</organism>
<dbReference type="Proteomes" id="UP000287830">
    <property type="component" value="Unassembled WGS sequence"/>
</dbReference>
<dbReference type="InterPro" id="IPR006764">
    <property type="entry name" value="SAM_dep_MeTrfase_SAV2177_type"/>
</dbReference>
<gene>
    <name evidence="1" type="ORF">OEIGOIKO_07956</name>
</gene>
<dbReference type="Gene3D" id="3.40.50.150">
    <property type="entry name" value="Vaccinia Virus protein VP39"/>
    <property type="match status" value="1"/>
</dbReference>
<evidence type="ECO:0000313" key="1">
    <source>
        <dbReference type="EMBL" id="GCD40099.1"/>
    </source>
</evidence>
<proteinExistence type="predicted"/>
<dbReference type="SUPFAM" id="SSF53335">
    <property type="entry name" value="S-adenosyl-L-methionine-dependent methyltransferases"/>
    <property type="match status" value="1"/>
</dbReference>
<dbReference type="Pfam" id="PF04672">
    <property type="entry name" value="Methyltransf_19"/>
    <property type="match status" value="1"/>
</dbReference>
<dbReference type="PIRSF" id="PIRSF017393">
    <property type="entry name" value="MTase_SAV2177"/>
    <property type="match status" value="1"/>
</dbReference>
<sequence>MLEQGYPVDRIDTGTAHSARVYDYILGGKDHYAVDREAGDVMCEEWPALPVHMRANRKFMHRAARYLAREEGIGQFLDIGTGLPTSPNLHEVVQQVRPDARAVYVDNDPIVLTHARALLTGSAEGRTAYVDADMRDPEAIIGSAQFQELLDLRQPVGLMIIGILHFILPPDDHSLVRRLLEPLPAGSFLAMTIGTADFAPREVNRVADEYARRGMPMKLRTKAEAEALFEGLDLVGPGLTQVHRWRPDADQEQVDDRDIAMYGAVARKNA</sequence>
<protein>
    <recommendedName>
        <fullName evidence="3">Methyltransferase</fullName>
    </recommendedName>
</protein>
<dbReference type="InterPro" id="IPR029063">
    <property type="entry name" value="SAM-dependent_MTases_sf"/>
</dbReference>
<name>A0A7U9L2Z3_9ACTN</name>
<accession>A0A7U9L2Z3</accession>
<dbReference type="AlphaFoldDB" id="A0A7U9L2Z3"/>
<dbReference type="EMBL" id="BHZC01000001">
    <property type="protein sequence ID" value="GCD40099.1"/>
    <property type="molecule type" value="Genomic_DNA"/>
</dbReference>
<comment type="caution">
    <text evidence="1">The sequence shown here is derived from an EMBL/GenBank/DDBJ whole genome shotgun (WGS) entry which is preliminary data.</text>
</comment>
<evidence type="ECO:0000313" key="2">
    <source>
        <dbReference type="Proteomes" id="UP000287830"/>
    </source>
</evidence>